<feature type="domain" description="Erythromycin biosynthesis protein CIII-like C-terminal" evidence="2">
    <location>
        <begin position="286"/>
        <end position="403"/>
    </location>
</feature>
<gene>
    <name evidence="3" type="ORF">F4553_007344</name>
</gene>
<comment type="caution">
    <text evidence="3">The sequence shown here is derived from an EMBL/GenBank/DDBJ whole genome shotgun (WGS) entry which is preliminary data.</text>
</comment>
<dbReference type="Proteomes" id="UP000587527">
    <property type="component" value="Unassembled WGS sequence"/>
</dbReference>
<dbReference type="Gene3D" id="3.40.50.2000">
    <property type="entry name" value="Glycogen Phosphorylase B"/>
    <property type="match status" value="2"/>
</dbReference>
<dbReference type="PANTHER" id="PTHR48050">
    <property type="entry name" value="STEROL 3-BETA-GLUCOSYLTRANSFERASE"/>
    <property type="match status" value="1"/>
</dbReference>
<dbReference type="GO" id="GO:0005975">
    <property type="term" value="P:carbohydrate metabolic process"/>
    <property type="evidence" value="ECO:0007669"/>
    <property type="project" value="InterPro"/>
</dbReference>
<evidence type="ECO:0000313" key="4">
    <source>
        <dbReference type="Proteomes" id="UP000587527"/>
    </source>
</evidence>
<dbReference type="GO" id="GO:0016758">
    <property type="term" value="F:hexosyltransferase activity"/>
    <property type="evidence" value="ECO:0007669"/>
    <property type="project" value="InterPro"/>
</dbReference>
<evidence type="ECO:0000259" key="2">
    <source>
        <dbReference type="Pfam" id="PF06722"/>
    </source>
</evidence>
<dbReference type="RefSeq" id="WP_184845588.1">
    <property type="nucleotide sequence ID" value="NZ_JACHMN010000003.1"/>
</dbReference>
<dbReference type="InterPro" id="IPR002213">
    <property type="entry name" value="UDP_glucos_trans"/>
</dbReference>
<dbReference type="PANTHER" id="PTHR48050:SF13">
    <property type="entry name" value="STEROL 3-BETA-GLUCOSYLTRANSFERASE UGT80A2"/>
    <property type="match status" value="1"/>
</dbReference>
<dbReference type="SUPFAM" id="SSF53756">
    <property type="entry name" value="UDP-Glycosyltransferase/glycogen phosphorylase"/>
    <property type="match status" value="1"/>
</dbReference>
<dbReference type="GO" id="GO:0033072">
    <property type="term" value="P:vancomycin biosynthetic process"/>
    <property type="evidence" value="ECO:0007669"/>
    <property type="project" value="UniProtKB-ARBA"/>
</dbReference>
<protein>
    <submittedName>
        <fullName evidence="3">UDP:flavonoid glycosyltransferase YjiC (YdhE family)</fullName>
    </submittedName>
</protein>
<sequence>MTGPVRRSRMILITHGTNGDVLPFLKLATVLRERGHDVTLISHAVFGAAAAATGAEFVPLDTEAEYTRYLDDARDVLLARQGNPSPPDLLAHYERTGWFEHIRFAIRAAADRFEKGGTVIVGRHTSGLAALIAAEFLGAPAAWVALTPAQHLLLPITEYLHRTALAAPLNALRDEFGLGPVTDWSAWLRSADSHLGLWPEWFERSGTATPAEVVRTGFVLAGDAESGAFPDGLAELLDAEQAPVLIAGSSGTILFDEFYEAAVHACQVAGRQAILVSPFPELLPERLPDGVHWFSRLPYREVMPRVAAVIHHGGIGTLGRALVSGVPQLVLAHSFDQPDTGARLRRLGVAEWLPSTQWDPAQAAVLLKQLLGDPAYARRAARLGATIDADRSAHRVAAELEALL</sequence>
<dbReference type="InterPro" id="IPR050426">
    <property type="entry name" value="Glycosyltransferase_28"/>
</dbReference>
<dbReference type="AlphaFoldDB" id="A0A841C4L4"/>
<dbReference type="EMBL" id="JACHMN010000003">
    <property type="protein sequence ID" value="MBB5873910.1"/>
    <property type="molecule type" value="Genomic_DNA"/>
</dbReference>
<keyword evidence="4" id="KW-1185">Reference proteome</keyword>
<dbReference type="InterPro" id="IPR004276">
    <property type="entry name" value="GlycoTrans_28_N"/>
</dbReference>
<name>A0A841C4L4_9ACTN</name>
<dbReference type="Pfam" id="PF03033">
    <property type="entry name" value="Glyco_transf_28"/>
    <property type="match status" value="1"/>
</dbReference>
<evidence type="ECO:0000313" key="3">
    <source>
        <dbReference type="EMBL" id="MBB5873910.1"/>
    </source>
</evidence>
<accession>A0A841C4L4</accession>
<keyword evidence="3" id="KW-0808">Transferase</keyword>
<dbReference type="GO" id="GO:0008194">
    <property type="term" value="F:UDP-glycosyltransferase activity"/>
    <property type="evidence" value="ECO:0007669"/>
    <property type="project" value="InterPro"/>
</dbReference>
<reference evidence="3 4" key="1">
    <citation type="submission" date="2020-08" db="EMBL/GenBank/DDBJ databases">
        <title>Sequencing the genomes of 1000 actinobacteria strains.</title>
        <authorList>
            <person name="Klenk H.-P."/>
        </authorList>
    </citation>
    <scope>NUCLEOTIDE SEQUENCE [LARGE SCALE GENOMIC DNA]</scope>
    <source>
        <strain evidence="3 4">DSM 45362</strain>
    </source>
</reference>
<dbReference type="CDD" id="cd03784">
    <property type="entry name" value="GT1_Gtf-like"/>
    <property type="match status" value="1"/>
</dbReference>
<dbReference type="Pfam" id="PF06722">
    <property type="entry name" value="EryCIII-like_C"/>
    <property type="match status" value="1"/>
</dbReference>
<proteinExistence type="predicted"/>
<evidence type="ECO:0000259" key="1">
    <source>
        <dbReference type="Pfam" id="PF03033"/>
    </source>
</evidence>
<feature type="domain" description="Glycosyltransferase family 28 N-terminal" evidence="1">
    <location>
        <begin position="11"/>
        <end position="68"/>
    </location>
</feature>
<organism evidence="3 4">
    <name type="scientific">Allocatelliglobosispora scoriae</name>
    <dbReference type="NCBI Taxonomy" id="643052"/>
    <lineage>
        <taxon>Bacteria</taxon>
        <taxon>Bacillati</taxon>
        <taxon>Actinomycetota</taxon>
        <taxon>Actinomycetes</taxon>
        <taxon>Micromonosporales</taxon>
        <taxon>Micromonosporaceae</taxon>
        <taxon>Allocatelliglobosispora</taxon>
    </lineage>
</organism>
<dbReference type="InterPro" id="IPR010610">
    <property type="entry name" value="EryCIII-like_C"/>
</dbReference>